<evidence type="ECO:0000313" key="2">
    <source>
        <dbReference type="EMBL" id="MCK0196838.1"/>
    </source>
</evidence>
<dbReference type="EMBL" id="JALKCH010000004">
    <property type="protein sequence ID" value="MCK0196838.1"/>
    <property type="molecule type" value="Genomic_DNA"/>
</dbReference>
<name>A0ABT0DA65_9HYPH</name>
<dbReference type="PIRSF" id="PIRSF017082">
    <property type="entry name" value="YflP"/>
    <property type="match status" value="1"/>
</dbReference>
<dbReference type="PANTHER" id="PTHR42928:SF5">
    <property type="entry name" value="BLR1237 PROTEIN"/>
    <property type="match status" value="1"/>
</dbReference>
<evidence type="ECO:0000256" key="1">
    <source>
        <dbReference type="ARBA" id="ARBA00006987"/>
    </source>
</evidence>
<comment type="similarity">
    <text evidence="1">Belongs to the UPF0065 (bug) family.</text>
</comment>
<dbReference type="InterPro" id="IPR005064">
    <property type="entry name" value="BUG"/>
</dbReference>
<sequence>MTRSSSAVRESLCRADKPYSPGRRLLGRRLALFAAGALAAFAFAGKPAQAQEFPTRAITMVVPFAAGGPTDTVARLIAESMSKSLGQQVVVENVGGAGGTRGAGQVAKATPDGYTVLVHHIGQATSATLYRKLAYNVLTDFTEMGLITDVPMTMIAKKDFAPTSIPELIAYVKENKDKIVYGNAGVGSASHLCGMLFMSALDTQMTTVPYQGTGPAMNDLVGGQIDLMCDQTTNTTGQIKSGKVKAYGVTTPARVKSLPDLPTFDEAGLKGFEVAVWHGMYGPKGVPPEVVAKLNGALKAALQDPKVIARFADLGTEPVALDRATPEVHKAFVASEVAKWKPVIEKAGVFAD</sequence>
<proteinExistence type="inferred from homology"/>
<dbReference type="InterPro" id="IPR042100">
    <property type="entry name" value="Bug_dom1"/>
</dbReference>
<protein>
    <submittedName>
        <fullName evidence="2">Tripartite tricarboxylate transporter substrate binding protein BugD</fullName>
    </submittedName>
</protein>
<accession>A0ABT0DA65</accession>
<dbReference type="Proteomes" id="UP001203284">
    <property type="component" value="Unassembled WGS sequence"/>
</dbReference>
<evidence type="ECO:0000313" key="3">
    <source>
        <dbReference type="Proteomes" id="UP001203284"/>
    </source>
</evidence>
<reference evidence="2 3" key="1">
    <citation type="submission" date="2022-04" db="EMBL/GenBank/DDBJ databases">
        <authorList>
            <person name="Grouzdev D.S."/>
            <person name="Pantiukh K.S."/>
            <person name="Krutkina M.S."/>
        </authorList>
    </citation>
    <scope>NUCLEOTIDE SEQUENCE [LARGE SCALE GENOMIC DNA]</scope>
    <source>
        <strain evidence="2 3">6x-1</strain>
    </source>
</reference>
<dbReference type="SUPFAM" id="SSF53850">
    <property type="entry name" value="Periplasmic binding protein-like II"/>
    <property type="match status" value="1"/>
</dbReference>
<dbReference type="Pfam" id="PF03401">
    <property type="entry name" value="TctC"/>
    <property type="match status" value="1"/>
</dbReference>
<keyword evidence="3" id="KW-1185">Reference proteome</keyword>
<gene>
    <name evidence="2" type="ORF">MWN34_07915</name>
</gene>
<dbReference type="PANTHER" id="PTHR42928">
    <property type="entry name" value="TRICARBOXYLATE-BINDING PROTEIN"/>
    <property type="match status" value="1"/>
</dbReference>
<dbReference type="Gene3D" id="3.40.190.150">
    <property type="entry name" value="Bordetella uptake gene, domain 1"/>
    <property type="match status" value="1"/>
</dbReference>
<comment type="caution">
    <text evidence="2">The sequence shown here is derived from an EMBL/GenBank/DDBJ whole genome shotgun (WGS) entry which is preliminary data.</text>
</comment>
<dbReference type="Gene3D" id="3.40.190.10">
    <property type="entry name" value="Periplasmic binding protein-like II"/>
    <property type="match status" value="1"/>
</dbReference>
<dbReference type="RefSeq" id="WP_247028277.1">
    <property type="nucleotide sequence ID" value="NZ_JALKCH010000004.1"/>
</dbReference>
<organism evidence="2 3">
    <name type="scientific">Ancylobacter crimeensis</name>
    <dbReference type="NCBI Taxonomy" id="2579147"/>
    <lineage>
        <taxon>Bacteria</taxon>
        <taxon>Pseudomonadati</taxon>
        <taxon>Pseudomonadota</taxon>
        <taxon>Alphaproteobacteria</taxon>
        <taxon>Hyphomicrobiales</taxon>
        <taxon>Xanthobacteraceae</taxon>
        <taxon>Ancylobacter</taxon>
    </lineage>
</organism>